<evidence type="ECO:0000256" key="3">
    <source>
        <dbReference type="ARBA" id="ARBA00022490"/>
    </source>
</evidence>
<protein>
    <submittedName>
        <fullName evidence="8">Uncharacterized protein</fullName>
    </submittedName>
</protein>
<dbReference type="InterPro" id="IPR013783">
    <property type="entry name" value="Ig-like_fold"/>
</dbReference>
<evidence type="ECO:0000256" key="4">
    <source>
        <dbReference type="ARBA" id="ARBA00023069"/>
    </source>
</evidence>
<keyword evidence="5" id="KW-0966">Cell projection</keyword>
<dbReference type="PANTHER" id="PTHR37833:SF1">
    <property type="entry name" value="SIGNAL PEPTIDE PROTEIN"/>
    <property type="match status" value="1"/>
</dbReference>
<evidence type="ECO:0000256" key="5">
    <source>
        <dbReference type="ARBA" id="ARBA00023273"/>
    </source>
</evidence>
<dbReference type="Gene3D" id="2.60.40.4070">
    <property type="match status" value="1"/>
</dbReference>
<evidence type="ECO:0000259" key="6">
    <source>
        <dbReference type="Pfam" id="PF13860"/>
    </source>
</evidence>
<evidence type="ECO:0000259" key="7">
    <source>
        <dbReference type="Pfam" id="PF22544"/>
    </source>
</evidence>
<accession>A0A235BVY1</accession>
<proteinExistence type="predicted"/>
<feature type="domain" description="FlgD/Vpr Ig-like" evidence="6">
    <location>
        <begin position="784"/>
        <end position="844"/>
    </location>
</feature>
<evidence type="ECO:0000313" key="8">
    <source>
        <dbReference type="EMBL" id="OYD16354.1"/>
    </source>
</evidence>
<name>A0A235BVY1_UNCW3</name>
<reference evidence="8 9" key="1">
    <citation type="submission" date="2017-07" db="EMBL/GenBank/DDBJ databases">
        <title>Recovery of genomes from metagenomes via a dereplication, aggregation, and scoring strategy.</title>
        <authorList>
            <person name="Sieber C.M."/>
            <person name="Probst A.J."/>
            <person name="Sharrar A."/>
            <person name="Thomas B.C."/>
            <person name="Hess M."/>
            <person name="Tringe S.G."/>
            <person name="Banfield J.F."/>
        </authorList>
    </citation>
    <scope>NUCLEOTIDE SEQUENCE [LARGE SCALE GENOMIC DNA]</scope>
    <source>
        <strain evidence="8">JGI_Cruoil_03_44_89</strain>
    </source>
</reference>
<dbReference type="Pfam" id="PF13860">
    <property type="entry name" value="FlgD_ig"/>
    <property type="match status" value="1"/>
</dbReference>
<gene>
    <name evidence="8" type="ORF">CH333_03575</name>
</gene>
<comment type="caution">
    <text evidence="8">The sequence shown here is derived from an EMBL/GenBank/DDBJ whole genome shotgun (WGS) entry which is preliminary data.</text>
</comment>
<dbReference type="Proteomes" id="UP000215215">
    <property type="component" value="Unassembled WGS sequence"/>
</dbReference>
<feature type="domain" description="HYDIN/VesB/CFA65-like Ig-like" evidence="7">
    <location>
        <begin position="447"/>
        <end position="543"/>
    </location>
</feature>
<dbReference type="NCBIfam" id="NF012200">
    <property type="entry name" value="choice_anch_D"/>
    <property type="match status" value="3"/>
</dbReference>
<evidence type="ECO:0000256" key="2">
    <source>
        <dbReference type="ARBA" id="ARBA00004496"/>
    </source>
</evidence>
<dbReference type="AlphaFoldDB" id="A0A235BVY1"/>
<dbReference type="InterPro" id="IPR053879">
    <property type="entry name" value="HYDIN_VesB_CFA65-like_Ig"/>
</dbReference>
<dbReference type="Pfam" id="PF22544">
    <property type="entry name" value="HYDIN_VesB_CFA65-like_Ig"/>
    <property type="match status" value="1"/>
</dbReference>
<dbReference type="InterPro" id="IPR025965">
    <property type="entry name" value="FlgD/Vpr_Ig-like"/>
</dbReference>
<keyword evidence="3" id="KW-0963">Cytoplasm</keyword>
<dbReference type="GO" id="GO:0005737">
    <property type="term" value="C:cytoplasm"/>
    <property type="evidence" value="ECO:0007669"/>
    <property type="project" value="UniProtKB-SubCell"/>
</dbReference>
<comment type="subcellular location">
    <subcellularLocation>
        <location evidence="1">Cell projection</location>
        <location evidence="1">Cilium</location>
    </subcellularLocation>
    <subcellularLocation>
        <location evidence="2">Cytoplasm</location>
    </subcellularLocation>
</comment>
<evidence type="ECO:0000313" key="9">
    <source>
        <dbReference type="Proteomes" id="UP000215215"/>
    </source>
</evidence>
<dbReference type="Gene3D" id="2.60.40.10">
    <property type="entry name" value="Immunoglobulins"/>
    <property type="match status" value="3"/>
</dbReference>
<dbReference type="EMBL" id="NOZQ01000070">
    <property type="protein sequence ID" value="OYD16354.1"/>
    <property type="molecule type" value="Genomic_DNA"/>
</dbReference>
<sequence>MSPSPHLYSVKSVKLKFEDPTPPCLLFAKVFSLDKSEFLLYYIKWEGNQHHRCPKISVKLVISKKLFRMTRLFFLAAVLAFFHADISLGSWSTPRPVAMTSTDDWAVAATVDDFNRIWTVWYQEEDVGWPNYISVVASYFAEGEWVAPMEILPPSESYGCREYLHPGIANAWSKIWVTFGEAPVPVKGEKQEFFGLNVSYYDCGWSEPFTIDWTGGDWVPLAFSDETNKLFVGYDVWGHSGCPYCNVDLVSCINDTWSTLGTIVGGYCWPGYDTWESNFTHSLAIYDSLVWIAYEYSGCSGGSHYEGGSIVSYDIEDSNVTYYYEIGGMEPDIAADSLGNIWFAFVDTGISIYYRDTSGVWHEDYSITSGGSPSITIDTADQIWIAWSDGAGIYVSHRDSIGWEIPEYISFGIRPETVSDDSGHIWVLWERQGNIYFSTTRQILDPDIIVSDTSHDFGGVSIGDSLDWTFIIENVGDTNLVVGSIVLDNLQFCLVSPSFPQTIIPFDSVEVTTRFKPSTPGIQHCTLTIHSNDPDEGALYIKLKGGIGPEIVLSDTFHYFGNVIVDSSREWSFIIKNRGNINLVIDSLHSTQPVFGVVSPGFPQIVVPDDSMGVTLQFTPQDTGVISGSISIYSSDPINPICNIHLLGRGIMPDIKLSDTLHDFGDVFLGDSAYWHLFIKNRGNADLIADSLVLDNVVFEIVSPLFPDTITPFDSIDVYIRFAPQDTGTEEGLIKVYSNDPDEPLLQVRVLGCGTLGVEEIELKPTVFSMMQNIPNPFVNKTVIKYQLPTDCHVMVKIYDFAGRCVRQLLNANKPSGYYKIIWDGRDNRGKKLPAGIYFCRLEARKFTTTRRLTMLR</sequence>
<organism evidence="8 9">
    <name type="scientific">candidate division WOR-3 bacterium JGI_Cruoil_03_44_89</name>
    <dbReference type="NCBI Taxonomy" id="1973748"/>
    <lineage>
        <taxon>Bacteria</taxon>
        <taxon>Bacteria division WOR-3</taxon>
    </lineage>
</organism>
<keyword evidence="4" id="KW-0969">Cilium</keyword>
<dbReference type="PANTHER" id="PTHR37833">
    <property type="entry name" value="LIPOPROTEIN-RELATED"/>
    <property type="match status" value="1"/>
</dbReference>
<dbReference type="InterPro" id="IPR026444">
    <property type="entry name" value="Secre_tail"/>
</dbReference>
<dbReference type="NCBIfam" id="TIGR04183">
    <property type="entry name" value="Por_Secre_tail"/>
    <property type="match status" value="1"/>
</dbReference>
<evidence type="ECO:0000256" key="1">
    <source>
        <dbReference type="ARBA" id="ARBA00004138"/>
    </source>
</evidence>